<evidence type="ECO:0000256" key="2">
    <source>
        <dbReference type="ARBA" id="ARBA00009650"/>
    </source>
</evidence>
<accession>A0A2W1JNT7</accession>
<feature type="signal peptide" evidence="10">
    <location>
        <begin position="1"/>
        <end position="22"/>
    </location>
</feature>
<dbReference type="InterPro" id="IPR008168">
    <property type="entry name" value="Cyt_C_IC"/>
</dbReference>
<evidence type="ECO:0000256" key="1">
    <source>
        <dbReference type="ARBA" id="ARBA00004518"/>
    </source>
</evidence>
<dbReference type="InterPro" id="IPR023655">
    <property type="entry name" value="Cyt_C6"/>
</dbReference>
<keyword evidence="5 9" id="KW-0479">Metal-binding</keyword>
<name>A0A2W1JNT7_9CYAN</name>
<feature type="chain" id="PRO_5016032133" evidence="10">
    <location>
        <begin position="23"/>
        <end position="109"/>
    </location>
</feature>
<organism evidence="12 13">
    <name type="scientific">Acaryochloris thomasi RCC1774</name>
    <dbReference type="NCBI Taxonomy" id="1764569"/>
    <lineage>
        <taxon>Bacteria</taxon>
        <taxon>Bacillati</taxon>
        <taxon>Cyanobacteriota</taxon>
        <taxon>Cyanophyceae</taxon>
        <taxon>Acaryochloridales</taxon>
        <taxon>Acaryochloridaceae</taxon>
        <taxon>Acaryochloris</taxon>
        <taxon>Acaryochloris thomasi</taxon>
    </lineage>
</organism>
<keyword evidence="10" id="KW-0732">Signal</keyword>
<keyword evidence="4 9" id="KW-0349">Heme</keyword>
<keyword evidence="8" id="KW-0793">Thylakoid</keyword>
<sequence>MRGFFSLMLIVIMGLTSAPALAISSSPGGAELFEVHCVGCHPQGKNIIRRGKTLRKKALQKNKVDSLDAIATLVTNGKGNMSAYADKLSAPEIETVSAYVLEQAEQGWH</sequence>
<protein>
    <submittedName>
        <fullName evidence="12">Cytochrome c6</fullName>
    </submittedName>
</protein>
<dbReference type="PANTHER" id="PTHR34688:SF2">
    <property type="entry name" value="CYTOCHROME C6, CHLOROPLASTIC"/>
    <property type="match status" value="1"/>
</dbReference>
<dbReference type="AlphaFoldDB" id="A0A2W1JNT7"/>
<evidence type="ECO:0000256" key="4">
    <source>
        <dbReference type="ARBA" id="ARBA00022617"/>
    </source>
</evidence>
<dbReference type="SUPFAM" id="SSF46626">
    <property type="entry name" value="Cytochrome c"/>
    <property type="match status" value="1"/>
</dbReference>
<evidence type="ECO:0000313" key="13">
    <source>
        <dbReference type="Proteomes" id="UP000248857"/>
    </source>
</evidence>
<dbReference type="GO" id="GO:0009055">
    <property type="term" value="F:electron transfer activity"/>
    <property type="evidence" value="ECO:0007669"/>
    <property type="project" value="InterPro"/>
</dbReference>
<dbReference type="InterPro" id="IPR036909">
    <property type="entry name" value="Cyt_c-like_dom_sf"/>
</dbReference>
<evidence type="ECO:0000256" key="6">
    <source>
        <dbReference type="ARBA" id="ARBA00022982"/>
    </source>
</evidence>
<dbReference type="PRINTS" id="PR00605">
    <property type="entry name" value="CYTCHROMECIC"/>
</dbReference>
<evidence type="ECO:0000256" key="5">
    <source>
        <dbReference type="ARBA" id="ARBA00022723"/>
    </source>
</evidence>
<evidence type="ECO:0000256" key="3">
    <source>
        <dbReference type="ARBA" id="ARBA00022448"/>
    </source>
</evidence>
<evidence type="ECO:0000256" key="10">
    <source>
        <dbReference type="SAM" id="SignalP"/>
    </source>
</evidence>
<dbReference type="Pfam" id="PF13442">
    <property type="entry name" value="Cytochrome_CBB3"/>
    <property type="match status" value="1"/>
</dbReference>
<evidence type="ECO:0000256" key="8">
    <source>
        <dbReference type="ARBA" id="ARBA00023078"/>
    </source>
</evidence>
<evidence type="ECO:0000256" key="9">
    <source>
        <dbReference type="PROSITE-ProRule" id="PRU00433"/>
    </source>
</evidence>
<feature type="domain" description="Cytochrome c" evidence="11">
    <location>
        <begin position="24"/>
        <end position="104"/>
    </location>
</feature>
<gene>
    <name evidence="12" type="primary">petJ_2</name>
    <name evidence="12" type="ORF">C1752_01038</name>
</gene>
<proteinExistence type="inferred from homology"/>
<dbReference type="EMBL" id="PQWO01000002">
    <property type="protein sequence ID" value="PZD74896.1"/>
    <property type="molecule type" value="Genomic_DNA"/>
</dbReference>
<reference evidence="12 13" key="1">
    <citation type="journal article" date="2018" name="Sci. Rep.">
        <title>A novel species of the marine cyanobacterium Acaryochloris with a unique pigment content and lifestyle.</title>
        <authorList>
            <person name="Partensky F."/>
            <person name="Six C."/>
            <person name="Ratin M."/>
            <person name="Garczarek L."/>
            <person name="Vaulot D."/>
            <person name="Probert I."/>
            <person name="Calteau A."/>
            <person name="Gourvil P."/>
            <person name="Marie D."/>
            <person name="Grebert T."/>
            <person name="Bouchier C."/>
            <person name="Le Panse S."/>
            <person name="Gachenot M."/>
            <person name="Rodriguez F."/>
            <person name="Garrido J.L."/>
        </authorList>
    </citation>
    <scope>NUCLEOTIDE SEQUENCE [LARGE SCALE GENOMIC DNA]</scope>
    <source>
        <strain evidence="12 13">RCC1774</strain>
    </source>
</reference>
<dbReference type="GO" id="GO:0020037">
    <property type="term" value="F:heme binding"/>
    <property type="evidence" value="ECO:0007669"/>
    <property type="project" value="InterPro"/>
</dbReference>
<dbReference type="OrthoDB" id="5570429at2"/>
<comment type="caution">
    <text evidence="12">The sequence shown here is derived from an EMBL/GenBank/DDBJ whole genome shotgun (WGS) entry which is preliminary data.</text>
</comment>
<keyword evidence="7 9" id="KW-0408">Iron</keyword>
<comment type="subcellular location">
    <subcellularLocation>
        <location evidence="1">Cellular thylakoid lumen</location>
    </subcellularLocation>
</comment>
<dbReference type="GO" id="GO:0005506">
    <property type="term" value="F:iron ion binding"/>
    <property type="evidence" value="ECO:0007669"/>
    <property type="project" value="InterPro"/>
</dbReference>
<evidence type="ECO:0000259" key="11">
    <source>
        <dbReference type="PROSITE" id="PS51007"/>
    </source>
</evidence>
<dbReference type="PANTHER" id="PTHR34688">
    <property type="entry name" value="CYTOCHROME C6, CHLOROPLASTIC"/>
    <property type="match status" value="1"/>
</dbReference>
<keyword evidence="6" id="KW-0249">Electron transport</keyword>
<dbReference type="PROSITE" id="PS51007">
    <property type="entry name" value="CYTC"/>
    <property type="match status" value="1"/>
</dbReference>
<keyword evidence="13" id="KW-1185">Reference proteome</keyword>
<dbReference type="GO" id="GO:0031979">
    <property type="term" value="C:plasma membrane-derived thylakoid lumen"/>
    <property type="evidence" value="ECO:0007669"/>
    <property type="project" value="UniProtKB-SubCell"/>
</dbReference>
<dbReference type="Proteomes" id="UP000248857">
    <property type="component" value="Unassembled WGS sequence"/>
</dbReference>
<dbReference type="Gene3D" id="1.10.760.10">
    <property type="entry name" value="Cytochrome c-like domain"/>
    <property type="match status" value="1"/>
</dbReference>
<comment type="similarity">
    <text evidence="2">Belongs to the cytochrome c family. PetJ subfamily.</text>
</comment>
<dbReference type="InterPro" id="IPR009056">
    <property type="entry name" value="Cyt_c-like_dom"/>
</dbReference>
<keyword evidence="3" id="KW-0813">Transport</keyword>
<evidence type="ECO:0000256" key="7">
    <source>
        <dbReference type="ARBA" id="ARBA00023004"/>
    </source>
</evidence>
<evidence type="ECO:0000313" key="12">
    <source>
        <dbReference type="EMBL" id="PZD74896.1"/>
    </source>
</evidence>